<accession>A0A0A9FFL8</accession>
<name>A0A0A9FFL8_ARUDO</name>
<reference evidence="1" key="1">
    <citation type="submission" date="2014-09" db="EMBL/GenBank/DDBJ databases">
        <authorList>
            <person name="Magalhaes I.L.F."/>
            <person name="Oliveira U."/>
            <person name="Santos F.R."/>
            <person name="Vidigal T.H.D.A."/>
            <person name="Brescovit A.D."/>
            <person name="Santos A.J."/>
        </authorList>
    </citation>
    <scope>NUCLEOTIDE SEQUENCE</scope>
    <source>
        <tissue evidence="1">Shoot tissue taken approximately 20 cm above the soil surface</tissue>
    </source>
</reference>
<organism evidence="1">
    <name type="scientific">Arundo donax</name>
    <name type="common">Giant reed</name>
    <name type="synonym">Donax arundinaceus</name>
    <dbReference type="NCBI Taxonomy" id="35708"/>
    <lineage>
        <taxon>Eukaryota</taxon>
        <taxon>Viridiplantae</taxon>
        <taxon>Streptophyta</taxon>
        <taxon>Embryophyta</taxon>
        <taxon>Tracheophyta</taxon>
        <taxon>Spermatophyta</taxon>
        <taxon>Magnoliopsida</taxon>
        <taxon>Liliopsida</taxon>
        <taxon>Poales</taxon>
        <taxon>Poaceae</taxon>
        <taxon>PACMAD clade</taxon>
        <taxon>Arundinoideae</taxon>
        <taxon>Arundineae</taxon>
        <taxon>Arundo</taxon>
    </lineage>
</organism>
<protein>
    <submittedName>
        <fullName evidence="1">Uncharacterized protein</fullName>
    </submittedName>
</protein>
<sequence length="28" mass="3629">MLWPGFYALRLYKFFWRGVLVRVIRRER</sequence>
<proteinExistence type="predicted"/>
<dbReference type="AlphaFoldDB" id="A0A0A9FFL8"/>
<evidence type="ECO:0000313" key="1">
    <source>
        <dbReference type="EMBL" id="JAE08936.1"/>
    </source>
</evidence>
<dbReference type="EMBL" id="GBRH01188960">
    <property type="protein sequence ID" value="JAE08936.1"/>
    <property type="molecule type" value="Transcribed_RNA"/>
</dbReference>
<reference evidence="1" key="2">
    <citation type="journal article" date="2015" name="Data Brief">
        <title>Shoot transcriptome of the giant reed, Arundo donax.</title>
        <authorList>
            <person name="Barrero R.A."/>
            <person name="Guerrero F.D."/>
            <person name="Moolhuijzen P."/>
            <person name="Goolsby J.A."/>
            <person name="Tidwell J."/>
            <person name="Bellgard S.E."/>
            <person name="Bellgard M.I."/>
        </authorList>
    </citation>
    <scope>NUCLEOTIDE SEQUENCE</scope>
    <source>
        <tissue evidence="1">Shoot tissue taken approximately 20 cm above the soil surface</tissue>
    </source>
</reference>